<reference evidence="6 7" key="1">
    <citation type="submission" date="2016-02" db="EMBL/GenBank/DDBJ databases">
        <title>Genome analysis of coral dinoflagellate symbionts highlights evolutionary adaptations to a symbiotic lifestyle.</title>
        <authorList>
            <person name="Aranda M."/>
            <person name="Li Y."/>
            <person name="Liew Y.J."/>
            <person name="Baumgarten S."/>
            <person name="Simakov O."/>
            <person name="Wilson M."/>
            <person name="Piel J."/>
            <person name="Ashoor H."/>
            <person name="Bougouffa S."/>
            <person name="Bajic V.B."/>
            <person name="Ryu T."/>
            <person name="Ravasi T."/>
            <person name="Bayer T."/>
            <person name="Micklem G."/>
            <person name="Kim H."/>
            <person name="Bhak J."/>
            <person name="Lajeunesse T.C."/>
            <person name="Voolstra C.R."/>
        </authorList>
    </citation>
    <scope>NUCLEOTIDE SEQUENCE [LARGE SCALE GENOMIC DNA]</scope>
    <source>
        <strain evidence="6 7">CCMP2467</strain>
    </source>
</reference>
<keyword evidence="5" id="KW-0472">Membrane</keyword>
<evidence type="ECO:0000256" key="2">
    <source>
        <dbReference type="ARBA" id="ARBA00022737"/>
    </source>
</evidence>
<dbReference type="PANTHER" id="PTHR15454:SF56">
    <property type="entry name" value="PROTEIN PHOSPHATASE 1 REGULATORY SUBUNIT 7-RELATED"/>
    <property type="match status" value="1"/>
</dbReference>
<dbReference type="SMART" id="SM00369">
    <property type="entry name" value="LRR_TYP"/>
    <property type="match status" value="4"/>
</dbReference>
<keyword evidence="1" id="KW-0433">Leucine-rich repeat</keyword>
<evidence type="ECO:0000256" key="5">
    <source>
        <dbReference type="SAM" id="Phobius"/>
    </source>
</evidence>
<keyword evidence="3" id="KW-0175">Coiled coil</keyword>
<dbReference type="Proteomes" id="UP000186817">
    <property type="component" value="Unassembled WGS sequence"/>
</dbReference>
<feature type="coiled-coil region" evidence="3">
    <location>
        <begin position="221"/>
        <end position="309"/>
    </location>
</feature>
<feature type="compositionally biased region" description="Basic and acidic residues" evidence="4">
    <location>
        <begin position="851"/>
        <end position="861"/>
    </location>
</feature>
<dbReference type="PANTHER" id="PTHR15454">
    <property type="entry name" value="NISCHARIN RELATED"/>
    <property type="match status" value="1"/>
</dbReference>
<gene>
    <name evidence="6" type="primary">LRRCC1</name>
    <name evidence="6" type="ORF">AK812_SmicGene34334</name>
</gene>
<accession>A0A1Q9CPA9</accession>
<feature type="region of interest" description="Disordered" evidence="4">
    <location>
        <begin position="851"/>
        <end position="872"/>
    </location>
</feature>
<dbReference type="OrthoDB" id="7451790at2759"/>
<keyword evidence="2" id="KW-0677">Repeat</keyword>
<keyword evidence="5" id="KW-0812">Transmembrane</keyword>
<dbReference type="GO" id="GO:0005737">
    <property type="term" value="C:cytoplasm"/>
    <property type="evidence" value="ECO:0007669"/>
    <property type="project" value="TreeGrafter"/>
</dbReference>
<evidence type="ECO:0000313" key="6">
    <source>
        <dbReference type="EMBL" id="OLP84761.1"/>
    </source>
</evidence>
<feature type="transmembrane region" description="Helical" evidence="5">
    <location>
        <begin position="1030"/>
        <end position="1052"/>
    </location>
</feature>
<proteinExistence type="predicted"/>
<dbReference type="InterPro" id="IPR001611">
    <property type="entry name" value="Leu-rich_rpt"/>
</dbReference>
<protein>
    <submittedName>
        <fullName evidence="6">Leucine-rich repeat and coiled-coil domain-containing protein 1</fullName>
    </submittedName>
</protein>
<keyword evidence="5" id="KW-1133">Transmembrane helix</keyword>
<dbReference type="InterPro" id="IPR003591">
    <property type="entry name" value="Leu-rich_rpt_typical-subtyp"/>
</dbReference>
<dbReference type="AlphaFoldDB" id="A0A1Q9CPA9"/>
<dbReference type="Pfam" id="PF13855">
    <property type="entry name" value="LRR_8"/>
    <property type="match status" value="1"/>
</dbReference>
<evidence type="ECO:0000313" key="7">
    <source>
        <dbReference type="Proteomes" id="UP000186817"/>
    </source>
</evidence>
<feature type="coiled-coil region" evidence="3">
    <location>
        <begin position="554"/>
        <end position="616"/>
    </location>
</feature>
<dbReference type="InterPro" id="IPR032675">
    <property type="entry name" value="LRR_dom_sf"/>
</dbReference>
<dbReference type="Gene3D" id="3.80.10.10">
    <property type="entry name" value="Ribonuclease Inhibitor"/>
    <property type="match status" value="2"/>
</dbReference>
<feature type="compositionally biased region" description="Low complexity" evidence="4">
    <location>
        <begin position="862"/>
        <end position="872"/>
    </location>
</feature>
<dbReference type="EMBL" id="LSRX01001020">
    <property type="protein sequence ID" value="OLP84761.1"/>
    <property type="molecule type" value="Genomic_DNA"/>
</dbReference>
<organism evidence="6 7">
    <name type="scientific">Symbiodinium microadriaticum</name>
    <name type="common">Dinoflagellate</name>
    <name type="synonym">Zooxanthella microadriatica</name>
    <dbReference type="NCBI Taxonomy" id="2951"/>
    <lineage>
        <taxon>Eukaryota</taxon>
        <taxon>Sar</taxon>
        <taxon>Alveolata</taxon>
        <taxon>Dinophyceae</taxon>
        <taxon>Suessiales</taxon>
        <taxon>Symbiodiniaceae</taxon>
        <taxon>Symbiodinium</taxon>
    </lineage>
</organism>
<feature type="transmembrane region" description="Helical" evidence="5">
    <location>
        <begin position="1058"/>
        <end position="1080"/>
    </location>
</feature>
<keyword evidence="7" id="KW-1185">Reference proteome</keyword>
<evidence type="ECO:0000256" key="4">
    <source>
        <dbReference type="SAM" id="MobiDB-lite"/>
    </source>
</evidence>
<evidence type="ECO:0000256" key="3">
    <source>
        <dbReference type="SAM" id="Coils"/>
    </source>
</evidence>
<evidence type="ECO:0000256" key="1">
    <source>
        <dbReference type="ARBA" id="ARBA00022614"/>
    </source>
</evidence>
<dbReference type="PROSITE" id="PS51450">
    <property type="entry name" value="LRR"/>
    <property type="match status" value="3"/>
</dbReference>
<comment type="caution">
    <text evidence="6">The sequence shown here is derived from an EMBL/GenBank/DDBJ whole genome shotgun (WGS) entry which is preliminary data.</text>
</comment>
<name>A0A1Q9CPA9_SYMMI</name>
<sequence length="1114" mass="123230">MAVIDLLGASITSLDQIRGLCDKARDGDPGERARRLNLHMNQIKDLAGLSRFALLEELILSGNCICHLRPPDFARLSSLRLLDLSCNALTTITGLRNLNALEELRLAYNQIQTLEGLQQFWGQRFRLRLLDLRCNKIGALPQLLFLGGCTKLETLAFQEEVGGDSNPICAEPNYRMRVVQVVPWLRVLDGSAVQEAQRVVQESQQVDICSRADSDRLRHPSSQLLDESRHLEAQYEAAEHQAAEAQAEALTAQKAARQAQDQRTQAMKKAESEREAKIHSDLEEIVMAVQKQEDSFAEQLARLSRAEEEEAAVQATQREESEVLAHEQQQLQALSLSETHETAMADRFKSEKADAEQRLFQWQKQVRGFLASCADAGLKSELLQTSQRLKESRLRLSKIDLEDPGAHKLQAATSAALHQQELLAELRLRLGQLDGLQRAWTDEAAAAAASMVEIREHQADEAREDAQALASASALVQMLAENASHWATEEQVVQKEADLLDRSTLAARSSEEAPGSSLLHEHRQLQREVEEKRCDSDDGTRALGILKEKLASVLDQAVSEMEQSRTRLSAAEAALAQKSKVLQMAQEQEDLDASLLREMGDQLKALKEEVATAGLKASEVSGFTEVEENIALEGLEAASQAEKSIEELARKTEASVPRAAYEECCQAVEDTEHELQQLRSTDSLLRRGLHDLQVALEKRREDLCALLEELQQQQHAGEDTSQKLKIKLQMIVDARRRMSAMSGSMQQADALQQEQDVIWRDQLAKDAAAAETRLKEVDVLHAADREREEESVKLSSLVRAKGERNSFAEVQLEGVRKMAEDKARMFEAKVGELESQGARVLQQARLAQSEMEERFRSERAEQQSQEQSHRSQAALLGEQLKAAPLALAAQCQRIAQERHSSQMRVRTLLDPSKGSKIAGLSAAGAVLLVKQWRKSGASRARASASEIKQAVSEGRMITLEEEAVRKTLAAFFLVLYLWQAFLVVNTGEATLSIAGSSCAAALRWNMNGPFTFADAPEEYLDFLQEKRRQIFGLILGSVASGVMGAAVVATLRGDPLDVALPAVLTMGALLVFSAVGLGRFQRLVFLSGKPIQLQAEERMRKAPVAKQACSSGVP</sequence>
<dbReference type="SUPFAM" id="SSF52075">
    <property type="entry name" value="Outer arm dynein light chain 1"/>
    <property type="match status" value="1"/>
</dbReference>
<feature type="coiled-coil region" evidence="3">
    <location>
        <begin position="661"/>
        <end position="713"/>
    </location>
</feature>